<evidence type="ECO:0000313" key="1">
    <source>
        <dbReference type="EMBL" id="SCZ84462.1"/>
    </source>
</evidence>
<dbReference type="InterPro" id="IPR005624">
    <property type="entry name" value="PduO/GlcC-like"/>
</dbReference>
<keyword evidence="2" id="KW-1185">Reference proteome</keyword>
<dbReference type="PANTHER" id="PTHR34309:SF10">
    <property type="entry name" value="SLR1406 PROTEIN"/>
    <property type="match status" value="1"/>
</dbReference>
<dbReference type="STRING" id="51642.NSMM_180009"/>
<dbReference type="AlphaFoldDB" id="A0A1G5SBC7"/>
<dbReference type="PANTHER" id="PTHR34309">
    <property type="entry name" value="SLR1406 PROTEIN"/>
    <property type="match status" value="1"/>
</dbReference>
<dbReference type="OrthoDB" id="70242at2"/>
<gene>
    <name evidence="1" type="ORF">NSMM_180009</name>
</gene>
<accession>A0A1G5SBC7</accession>
<dbReference type="EMBL" id="FMWO01000023">
    <property type="protein sequence ID" value="SCZ84462.1"/>
    <property type="molecule type" value="Genomic_DNA"/>
</dbReference>
<evidence type="ECO:0008006" key="3">
    <source>
        <dbReference type="Google" id="ProtNLM"/>
    </source>
</evidence>
<reference evidence="1 2" key="1">
    <citation type="submission" date="2016-10" db="EMBL/GenBank/DDBJ databases">
        <authorList>
            <person name="de Groot N.N."/>
        </authorList>
    </citation>
    <scope>NUCLEOTIDE SEQUENCE [LARGE SCALE GENOMIC DNA]</scope>
    <source>
        <strain evidence="1">1</strain>
    </source>
</reference>
<evidence type="ECO:0000313" key="2">
    <source>
        <dbReference type="Proteomes" id="UP000198729"/>
    </source>
</evidence>
<dbReference type="InterPro" id="IPR038084">
    <property type="entry name" value="PduO/GlcC-like_sf"/>
</dbReference>
<dbReference type="SUPFAM" id="SSF143744">
    <property type="entry name" value="GlcG-like"/>
    <property type="match status" value="1"/>
</dbReference>
<name>A0A1G5SBC7_9PROT</name>
<dbReference type="Pfam" id="PF03928">
    <property type="entry name" value="HbpS-like"/>
    <property type="match status" value="1"/>
</dbReference>
<dbReference type="Gene3D" id="3.30.450.150">
    <property type="entry name" value="Haem-degrading domain"/>
    <property type="match status" value="1"/>
</dbReference>
<sequence length="173" mass="18309">MTHTFKSLLTGISAFVLCVASTHILAQEFLSQKVLPLELSTQAAMAAIKKCHDDGFKVSVAIVDQSGLLKVQLKADGAGPHTLDSSRRKAYTANSLRDSTHKFAMLVTQKPELQGLARMNENILLLGGGFPVRIGGEVVGGIGVGGAPGIEYDEVCASAALKVLKADDTFEKK</sequence>
<dbReference type="Proteomes" id="UP000198729">
    <property type="component" value="Unassembled WGS sequence"/>
</dbReference>
<proteinExistence type="predicted"/>
<organism evidence="1 2">
    <name type="scientific">Nitrosomonas mobilis</name>
    <dbReference type="NCBI Taxonomy" id="51642"/>
    <lineage>
        <taxon>Bacteria</taxon>
        <taxon>Pseudomonadati</taxon>
        <taxon>Pseudomonadota</taxon>
        <taxon>Betaproteobacteria</taxon>
        <taxon>Nitrosomonadales</taxon>
        <taxon>Nitrosomonadaceae</taxon>
        <taxon>Nitrosomonas</taxon>
    </lineage>
</organism>
<protein>
    <recommendedName>
        <fullName evidence="3">Heme-binding protein</fullName>
    </recommendedName>
</protein>
<dbReference type="InterPro" id="IPR052517">
    <property type="entry name" value="GlcG_carb_metab_protein"/>
</dbReference>
<dbReference type="RefSeq" id="WP_090283992.1">
    <property type="nucleotide sequence ID" value="NZ_FMWO01000023.1"/>
</dbReference>